<dbReference type="VEuPathDB" id="ToxoDB:CSUI_008152"/>
<dbReference type="AlphaFoldDB" id="A0A2C6KNR2"/>
<dbReference type="Pfam" id="PF00514">
    <property type="entry name" value="Arm"/>
    <property type="match status" value="1"/>
</dbReference>
<dbReference type="InterPro" id="IPR011989">
    <property type="entry name" value="ARM-like"/>
</dbReference>
<dbReference type="InterPro" id="IPR000225">
    <property type="entry name" value="Armadillo"/>
</dbReference>
<dbReference type="GeneID" id="94431500"/>
<name>A0A2C6KNR2_9APIC</name>
<feature type="compositionally biased region" description="Polar residues" evidence="5">
    <location>
        <begin position="153"/>
        <end position="172"/>
    </location>
</feature>
<evidence type="ECO:0000313" key="6">
    <source>
        <dbReference type="EMBL" id="PHJ18023.1"/>
    </source>
</evidence>
<comment type="caution">
    <text evidence="6">The sequence shown here is derived from an EMBL/GenBank/DDBJ whole genome shotgun (WGS) entry which is preliminary data.</text>
</comment>
<feature type="region of interest" description="Disordered" evidence="5">
    <location>
        <begin position="480"/>
        <end position="500"/>
    </location>
</feature>
<keyword evidence="3" id="KW-0653">Protein transport</keyword>
<sequence>MLRLDESEVHNRFLEKKGRAEEGSFYPRLRSGKEEENEQYLLLQCTRSIRVVLSSSSDKLPIQLCLQQGALPLLLQAICCRNRDVAFEAAWCLTNLASGSSEDVSAMVASGCLVILFALLFSFDPRAFSSYYHSHNKDSSSLLSQEENENDTSSENRQSHSDGSQLTVSSTEFHPPPSPQCQERPLHQKTDEEVLEQILWALGNIAGDSSHFRDLLISPQAFLQHLQQIEPSASSFQATQPHFYLIHHYIDILNTLQKTRRSLIERSPLRLLLPTTTEFVRSPHMNDNYTHLPFPSLQDQLLVLLPYCRHAQTWKTGVWFLSNLCRGHPKPELSFVTPTLPLLQHVLMEMKDEEALADALWALDGIAGHARGAGLIAEDQQLLTCIVHILAHCTDVCCCRCDDGASSLGNAVPSSSNQSSECVATPVFPSIGSSFDNWRRKDEERRTGAEGVTLQPCRDVIRSKRRNHCCRVCMTDGGTSRMSTASGEDLPTRTERDGRGKENLPCSYQLCIRPALRIIGQIATGSVQQTQRLVDCCKRKKPSGMIDHENRNETIGESKCSGRHFSNEGESLLLGNRYARDVRQRMDENENDRNPVILDILRVLIRHERKAIRKDCGWCLSNMAVGSLGQLAALMNSDLISLVLSRLLPTSSINHKEEEEDVRREFLWVIINASTTAASDRSIIISLIKQGIVHPICEMMRIIATSGGDLKAAIATVDAAFNIFEQILSPTSSPSKSVLDITNDSHYGERENLAVRHHSQNRVKTNDRMMRRSGEREERPEANESRGEIFNADRSHHNSASMGGKDKVQFCSTSSIFNEDLHSHTQAHCCSCKFSRSHRIRSETDESPQNNHLDSWTRLCSCCCHHIFLLTCSLFLEQDFPYFLHLMVGQVQQKAPGEISSIPHVFFARIQYLIDHLLQMKSILQHQEFLIRQLLEQYSQYCEANLVRAQRNLSLLSEKSGAKQKLAKILDVNQRICCKQQSTEEGDGRRREEQGRGVTALLSPGNDPVCASSESLLPLKRHGEEISMDDNRKITLHN</sequence>
<dbReference type="Gene3D" id="1.25.10.10">
    <property type="entry name" value="Leucine-rich Repeat Variant"/>
    <property type="match status" value="2"/>
</dbReference>
<protein>
    <submittedName>
        <fullName evidence="6">Armadillo beta-catenin family repeat-containing protein</fullName>
    </submittedName>
</protein>
<accession>A0A2C6KNR2</accession>
<keyword evidence="7" id="KW-1185">Reference proteome</keyword>
<feature type="compositionally biased region" description="Basic and acidic residues" evidence="5">
    <location>
        <begin position="764"/>
        <end position="786"/>
    </location>
</feature>
<reference evidence="6 7" key="1">
    <citation type="journal article" date="2017" name="Int. J. Parasitol.">
        <title>The genome of the protozoan parasite Cystoisospora suis and a reverse vaccinology approach to identify vaccine candidates.</title>
        <authorList>
            <person name="Palmieri N."/>
            <person name="Shrestha A."/>
            <person name="Ruttkowski B."/>
            <person name="Beck T."/>
            <person name="Vogl C."/>
            <person name="Tomley F."/>
            <person name="Blake D.P."/>
            <person name="Joachim A."/>
        </authorList>
    </citation>
    <scope>NUCLEOTIDE SEQUENCE [LARGE SCALE GENOMIC DNA]</scope>
    <source>
        <strain evidence="6 7">Wien I</strain>
    </source>
</reference>
<feature type="region of interest" description="Disordered" evidence="5">
    <location>
        <begin position="759"/>
        <end position="786"/>
    </location>
</feature>
<organism evidence="6 7">
    <name type="scientific">Cystoisospora suis</name>
    <dbReference type="NCBI Taxonomy" id="483139"/>
    <lineage>
        <taxon>Eukaryota</taxon>
        <taxon>Sar</taxon>
        <taxon>Alveolata</taxon>
        <taxon>Apicomplexa</taxon>
        <taxon>Conoidasida</taxon>
        <taxon>Coccidia</taxon>
        <taxon>Eucoccidiorida</taxon>
        <taxon>Eimeriorina</taxon>
        <taxon>Sarcocystidae</taxon>
        <taxon>Cystoisospora</taxon>
    </lineage>
</organism>
<dbReference type="GO" id="GO:0015031">
    <property type="term" value="P:protein transport"/>
    <property type="evidence" value="ECO:0007669"/>
    <property type="project" value="UniProtKB-KW"/>
</dbReference>
<evidence type="ECO:0000256" key="3">
    <source>
        <dbReference type="ARBA" id="ARBA00022927"/>
    </source>
</evidence>
<feature type="repeat" description="ARM" evidence="4">
    <location>
        <begin position="69"/>
        <end position="111"/>
    </location>
</feature>
<evidence type="ECO:0000256" key="5">
    <source>
        <dbReference type="SAM" id="MobiDB-lite"/>
    </source>
</evidence>
<feature type="region of interest" description="Disordered" evidence="5">
    <location>
        <begin position="138"/>
        <end position="184"/>
    </location>
</feature>
<dbReference type="SUPFAM" id="SSF48371">
    <property type="entry name" value="ARM repeat"/>
    <property type="match status" value="1"/>
</dbReference>
<dbReference type="InterPro" id="IPR016024">
    <property type="entry name" value="ARM-type_fold"/>
</dbReference>
<evidence type="ECO:0000256" key="4">
    <source>
        <dbReference type="PROSITE-ProRule" id="PRU00259"/>
    </source>
</evidence>
<gene>
    <name evidence="6" type="ORF">CSUI_008152</name>
</gene>
<dbReference type="RefSeq" id="XP_067919734.1">
    <property type="nucleotide sequence ID" value="XM_068068289.1"/>
</dbReference>
<dbReference type="PROSITE" id="PS50176">
    <property type="entry name" value="ARM_REPEAT"/>
    <property type="match status" value="1"/>
</dbReference>
<dbReference type="PANTHER" id="PTHR23316">
    <property type="entry name" value="IMPORTIN ALPHA"/>
    <property type="match status" value="1"/>
</dbReference>
<evidence type="ECO:0000256" key="2">
    <source>
        <dbReference type="ARBA" id="ARBA00022448"/>
    </source>
</evidence>
<dbReference type="SMART" id="SM00185">
    <property type="entry name" value="ARM"/>
    <property type="match status" value="4"/>
</dbReference>
<proteinExistence type="inferred from homology"/>
<dbReference type="OrthoDB" id="331103at2759"/>
<evidence type="ECO:0000256" key="1">
    <source>
        <dbReference type="ARBA" id="ARBA00010394"/>
    </source>
</evidence>
<comment type="similarity">
    <text evidence="1">Belongs to the importin alpha family.</text>
</comment>
<evidence type="ECO:0000313" key="7">
    <source>
        <dbReference type="Proteomes" id="UP000221165"/>
    </source>
</evidence>
<feature type="compositionally biased region" description="Basic and acidic residues" evidence="5">
    <location>
        <begin position="490"/>
        <end position="500"/>
    </location>
</feature>
<keyword evidence="2" id="KW-0813">Transport</keyword>
<dbReference type="Proteomes" id="UP000221165">
    <property type="component" value="Unassembled WGS sequence"/>
</dbReference>
<dbReference type="EMBL" id="MIGC01004486">
    <property type="protein sequence ID" value="PHJ18023.1"/>
    <property type="molecule type" value="Genomic_DNA"/>
</dbReference>